<dbReference type="PROSITE" id="PS51257">
    <property type="entry name" value="PROKAR_LIPOPROTEIN"/>
    <property type="match status" value="1"/>
</dbReference>
<dbReference type="EMBL" id="CP119311">
    <property type="protein sequence ID" value="WEK35641.1"/>
    <property type="molecule type" value="Genomic_DNA"/>
</dbReference>
<organism evidence="1 2">
    <name type="scientific">Candidatus Pseudobacter hemicellulosilyticus</name>
    <dbReference type="NCBI Taxonomy" id="3121375"/>
    <lineage>
        <taxon>Bacteria</taxon>
        <taxon>Pseudomonadati</taxon>
        <taxon>Bacteroidota</taxon>
        <taxon>Chitinophagia</taxon>
        <taxon>Chitinophagales</taxon>
        <taxon>Chitinophagaceae</taxon>
        <taxon>Pseudobacter</taxon>
    </lineage>
</organism>
<evidence type="ECO:0000313" key="1">
    <source>
        <dbReference type="EMBL" id="WEK35641.1"/>
    </source>
</evidence>
<proteinExistence type="predicted"/>
<sequence length="186" mass="20521">MQRRKAIQVAGLLLGGAFVSINGLLSGCGQPGDTGFDEHTISLLDEIGETIIPATPASPGAKAAQVGLLMQAMVMDCYPKEQQDVFLKGIRSFRESVKATTKKDFEQLTVPEKEAILVEMDREAVTYNRDRHPGTPVHYYSMIKELTVWGYFTSEPGATKALRYVMIPGRYDAQLPYTKGEKAYAI</sequence>
<dbReference type="AlphaFoldDB" id="A0AAJ5WRH0"/>
<accession>A0AAJ5WRH0</accession>
<name>A0AAJ5WRH0_9BACT</name>
<evidence type="ECO:0000313" key="2">
    <source>
        <dbReference type="Proteomes" id="UP001220610"/>
    </source>
</evidence>
<dbReference type="InterPro" id="IPR027056">
    <property type="entry name" value="Gluconate_2DH_su3"/>
</dbReference>
<protein>
    <submittedName>
        <fullName evidence="1">Gluconate 2-dehydrogenase subunit 3 family protein</fullName>
    </submittedName>
</protein>
<gene>
    <name evidence="1" type="ORF">P0Y53_24410</name>
</gene>
<reference evidence="1" key="1">
    <citation type="submission" date="2023-03" db="EMBL/GenBank/DDBJ databases">
        <title>Andean soil-derived lignocellulolytic bacterial consortium as a source of novel taxa and putative plastic-active enzymes.</title>
        <authorList>
            <person name="Diaz-Garcia L."/>
            <person name="Chuvochina M."/>
            <person name="Feuerriegel G."/>
            <person name="Bunk B."/>
            <person name="Sproer C."/>
            <person name="Streit W.R."/>
            <person name="Rodriguez L.M."/>
            <person name="Overmann J."/>
            <person name="Jimenez D.J."/>
        </authorList>
    </citation>
    <scope>NUCLEOTIDE SEQUENCE</scope>
    <source>
        <strain evidence="1">MAG 7</strain>
    </source>
</reference>
<dbReference type="Proteomes" id="UP001220610">
    <property type="component" value="Chromosome"/>
</dbReference>
<dbReference type="Pfam" id="PF13618">
    <property type="entry name" value="Gluconate_2-dh3"/>
    <property type="match status" value="1"/>
</dbReference>